<reference evidence="1 2" key="1">
    <citation type="submission" date="2024-03" db="EMBL/GenBank/DDBJ databases">
        <title>Actinomycetospora sp. OC33-EN06, a novel actinomycete isolated from wild orchid (Aerides multiflora).</title>
        <authorList>
            <person name="Suriyachadkun C."/>
        </authorList>
    </citation>
    <scope>NUCLEOTIDE SEQUENCE [LARGE SCALE GENOMIC DNA]</scope>
    <source>
        <strain evidence="1 2">OC33-EN06</strain>
    </source>
</reference>
<gene>
    <name evidence="1" type="ORF">WCD41_22345</name>
</gene>
<evidence type="ECO:0000313" key="1">
    <source>
        <dbReference type="EMBL" id="MEJ2889216.1"/>
    </source>
</evidence>
<protein>
    <submittedName>
        <fullName evidence="1">Uncharacterized protein</fullName>
    </submittedName>
</protein>
<proteinExistence type="predicted"/>
<organism evidence="1 2">
    <name type="scientific">Actinomycetospora aeridis</name>
    <dbReference type="NCBI Taxonomy" id="3129231"/>
    <lineage>
        <taxon>Bacteria</taxon>
        <taxon>Bacillati</taxon>
        <taxon>Actinomycetota</taxon>
        <taxon>Actinomycetes</taxon>
        <taxon>Pseudonocardiales</taxon>
        <taxon>Pseudonocardiaceae</taxon>
        <taxon>Actinomycetospora</taxon>
    </lineage>
</organism>
<dbReference type="Proteomes" id="UP001370100">
    <property type="component" value="Unassembled WGS sequence"/>
</dbReference>
<keyword evidence="2" id="KW-1185">Reference proteome</keyword>
<comment type="caution">
    <text evidence="1">The sequence shown here is derived from an EMBL/GenBank/DDBJ whole genome shotgun (WGS) entry which is preliminary data.</text>
</comment>
<evidence type="ECO:0000313" key="2">
    <source>
        <dbReference type="Proteomes" id="UP001370100"/>
    </source>
</evidence>
<dbReference type="RefSeq" id="WP_337716557.1">
    <property type="nucleotide sequence ID" value="NZ_JBBEGL010000006.1"/>
</dbReference>
<sequence length="140" mass="14166">MSFDIPLQGPIGPVTIAGIPTQFGLGVTALPPVSADAHVALDPVAADAHVALDPVAADAHVALDPVTADARVALEPVAVDLAVSRLPDVRAHVPANFSVSLCLFGITVFSIHLCGEAQVVTEPYRPTPSELATGTGGPPP</sequence>
<accession>A0ABU8NC23</accession>
<dbReference type="EMBL" id="JBBEGL010000006">
    <property type="protein sequence ID" value="MEJ2889216.1"/>
    <property type="molecule type" value="Genomic_DNA"/>
</dbReference>
<name>A0ABU8NC23_9PSEU</name>